<dbReference type="InterPro" id="IPR003607">
    <property type="entry name" value="HD/PDEase_dom"/>
</dbReference>
<dbReference type="KEGG" id="mrtj:KHC33_05925"/>
<dbReference type="SMART" id="SM00471">
    <property type="entry name" value="HDc"/>
    <property type="match status" value="1"/>
</dbReference>
<dbReference type="InterPro" id="IPR006674">
    <property type="entry name" value="HD_domain"/>
</dbReference>
<gene>
    <name evidence="2" type="ORF">KHC33_05925</name>
</gene>
<dbReference type="CDD" id="cd00077">
    <property type="entry name" value="HDc"/>
    <property type="match status" value="1"/>
</dbReference>
<feature type="domain" description="HD" evidence="1">
    <location>
        <begin position="23"/>
        <end position="126"/>
    </location>
</feature>
<keyword evidence="3" id="KW-1185">Reference proteome</keyword>
<proteinExistence type="predicted"/>
<dbReference type="SUPFAM" id="SSF109604">
    <property type="entry name" value="HD-domain/PDEase-like"/>
    <property type="match status" value="1"/>
</dbReference>
<dbReference type="InterPro" id="IPR006675">
    <property type="entry name" value="HDIG_dom"/>
</dbReference>
<dbReference type="Pfam" id="PF01966">
    <property type="entry name" value="HD"/>
    <property type="match status" value="1"/>
</dbReference>
<reference evidence="2 3" key="1">
    <citation type="submission" date="2021-05" db="EMBL/GenBank/DDBJ databases">
        <title>A novel Methanospirillum isolate from a pyrite-forming mixed culture.</title>
        <authorList>
            <person name="Bunk B."/>
            <person name="Sproer C."/>
            <person name="Spring S."/>
            <person name="Pester M."/>
        </authorList>
    </citation>
    <scope>NUCLEOTIDE SEQUENCE [LARGE SCALE GENOMIC DNA]</scope>
    <source>
        <strain evidence="2 3">J.3.6.1-F.2.7.3</strain>
    </source>
</reference>
<evidence type="ECO:0000259" key="1">
    <source>
        <dbReference type="PROSITE" id="PS51831"/>
    </source>
</evidence>
<evidence type="ECO:0000313" key="3">
    <source>
        <dbReference type="Proteomes" id="UP000680656"/>
    </source>
</evidence>
<dbReference type="Gene3D" id="1.10.3210.50">
    <property type="match status" value="1"/>
</dbReference>
<evidence type="ECO:0000313" key="2">
    <source>
        <dbReference type="EMBL" id="QVV90030.1"/>
    </source>
</evidence>
<dbReference type="EMBL" id="CP075546">
    <property type="protein sequence ID" value="QVV90030.1"/>
    <property type="molecule type" value="Genomic_DNA"/>
</dbReference>
<dbReference type="PANTHER" id="PTHR33594:SF1">
    <property type="entry name" value="HD_PDEASE DOMAIN-CONTAINING PROTEIN"/>
    <property type="match status" value="1"/>
</dbReference>
<dbReference type="PANTHER" id="PTHR33594">
    <property type="entry name" value="SUPERFAMILY HYDROLASE, PUTATIVE (AFU_ORTHOLOGUE AFUA_1G03035)-RELATED"/>
    <property type="match status" value="1"/>
</dbReference>
<dbReference type="RefSeq" id="WP_214420807.1">
    <property type="nucleotide sequence ID" value="NZ_CP075546.1"/>
</dbReference>
<sequence>MNETFFSIKEYVQRILYEPGSHGFDHTLRVTDLCHTIGMKEQANLDILIPAALFHDIARPVEKKTGIPHEKEGARIAGEYFTSIGYNDPYIPLIQHAIEAHRFSSDPVPVTLEAKILSDADNLDAIGAVGIARTFISSGERNSDIPDAVSHVYEKLLKLKDLMYTQTAEEIAMKRHNFLLYFMSVLENEIK</sequence>
<dbReference type="NCBIfam" id="TIGR00277">
    <property type="entry name" value="HDIG"/>
    <property type="match status" value="1"/>
</dbReference>
<name>A0A8E7EKY1_9EURY</name>
<accession>A0A8E7EKY1</accession>
<dbReference type="GeneID" id="65096703"/>
<dbReference type="AlphaFoldDB" id="A0A8E7EKY1"/>
<organism evidence="2 3">
    <name type="scientific">Methanospirillum purgamenti</name>
    <dbReference type="NCBI Taxonomy" id="2834276"/>
    <lineage>
        <taxon>Archaea</taxon>
        <taxon>Methanobacteriati</taxon>
        <taxon>Methanobacteriota</taxon>
        <taxon>Stenosarchaea group</taxon>
        <taxon>Methanomicrobia</taxon>
        <taxon>Methanomicrobiales</taxon>
        <taxon>Methanospirillaceae</taxon>
        <taxon>Methanospirillum</taxon>
    </lineage>
</organism>
<protein>
    <submittedName>
        <fullName evidence="2">HD domain-containing protein</fullName>
    </submittedName>
</protein>
<dbReference type="PROSITE" id="PS51831">
    <property type="entry name" value="HD"/>
    <property type="match status" value="1"/>
</dbReference>
<dbReference type="Proteomes" id="UP000680656">
    <property type="component" value="Chromosome"/>
</dbReference>